<keyword evidence="3" id="KW-1185">Reference proteome</keyword>
<proteinExistence type="predicted"/>
<feature type="transmembrane region" description="Helical" evidence="1">
    <location>
        <begin position="12"/>
        <end position="31"/>
    </location>
</feature>
<dbReference type="PANTHER" id="PTHR32251">
    <property type="entry name" value="3-OXO-5-ALPHA-STEROID 4-DEHYDROGENASE"/>
    <property type="match status" value="1"/>
</dbReference>
<accession>A0A9P5XMA5</accession>
<sequence length="378" mass="43073">MTFLNVPPAFDWPAQFCTAVTVICFVLSIITSNVSQVDRLWTFLPTIYTAYYALLPLWPNHQPFPLVPYASKSLGHAVLKDYSPRAVLMLTLIIIWMFRLSYNTYRRGLFNLKDEDYRWAILRSQVPAWFFQFTNLTFIAATQNVLLLLLGIPTFITTVLQPHTDLVTSDYVLAAIAVGILAFEFTADNQQYAFQTYKHAFLAREKGDKHFASYVAEKQWPLARLDWTPSDARRGFVTKGLWRYSRHPNFACEQSFWWVITLFPLLASSPPNLPSFPSLSDPSIRNAALLAFFKQCGLLLLPALALSVLFVSSTIFTESITKKKYPAAYSAYQKRVGMFVPFKAIINELSGGRAQEQIDKLVWGEFYGSNESKNSKSD</sequence>
<name>A0A9P5XMA5_9AGAR</name>
<dbReference type="PANTHER" id="PTHR32251:SF23">
    <property type="entry name" value="3-OXO-5-ALPHA-STEROID 4-DEHYDROGENASE (DUF1295)"/>
    <property type="match status" value="1"/>
</dbReference>
<dbReference type="GO" id="GO:0016020">
    <property type="term" value="C:membrane"/>
    <property type="evidence" value="ECO:0007669"/>
    <property type="project" value="TreeGrafter"/>
</dbReference>
<feature type="transmembrane region" description="Helical" evidence="1">
    <location>
        <begin position="126"/>
        <end position="151"/>
    </location>
</feature>
<feature type="transmembrane region" description="Helical" evidence="1">
    <location>
        <begin position="86"/>
        <end position="105"/>
    </location>
</feature>
<dbReference type="OrthoDB" id="201504at2759"/>
<feature type="transmembrane region" description="Helical" evidence="1">
    <location>
        <begin position="287"/>
        <end position="316"/>
    </location>
</feature>
<evidence type="ECO:0000256" key="1">
    <source>
        <dbReference type="SAM" id="Phobius"/>
    </source>
</evidence>
<comment type="caution">
    <text evidence="2">The sequence shown here is derived from an EMBL/GenBank/DDBJ whole genome shotgun (WGS) entry which is preliminary data.</text>
</comment>
<keyword evidence="1" id="KW-0472">Membrane</keyword>
<dbReference type="Pfam" id="PF06966">
    <property type="entry name" value="DUF1295"/>
    <property type="match status" value="1"/>
</dbReference>
<keyword evidence="1" id="KW-1133">Transmembrane helix</keyword>
<feature type="transmembrane region" description="Helical" evidence="1">
    <location>
        <begin position="250"/>
        <end position="267"/>
    </location>
</feature>
<dbReference type="AlphaFoldDB" id="A0A9P5XMA5"/>
<dbReference type="EMBL" id="MU151061">
    <property type="protein sequence ID" value="KAF9453448.1"/>
    <property type="molecule type" value="Genomic_DNA"/>
</dbReference>
<protein>
    <submittedName>
        <fullName evidence="2">DUF1295-domain-containing protein</fullName>
    </submittedName>
</protein>
<dbReference type="InterPro" id="IPR010721">
    <property type="entry name" value="UstE-like"/>
</dbReference>
<organism evidence="2 3">
    <name type="scientific">Macrolepiota fuliginosa MF-IS2</name>
    <dbReference type="NCBI Taxonomy" id="1400762"/>
    <lineage>
        <taxon>Eukaryota</taxon>
        <taxon>Fungi</taxon>
        <taxon>Dikarya</taxon>
        <taxon>Basidiomycota</taxon>
        <taxon>Agaricomycotina</taxon>
        <taxon>Agaricomycetes</taxon>
        <taxon>Agaricomycetidae</taxon>
        <taxon>Agaricales</taxon>
        <taxon>Agaricineae</taxon>
        <taxon>Agaricaceae</taxon>
        <taxon>Macrolepiota</taxon>
    </lineage>
</organism>
<gene>
    <name evidence="2" type="ORF">P691DRAFT_694747</name>
</gene>
<evidence type="ECO:0000313" key="2">
    <source>
        <dbReference type="EMBL" id="KAF9453448.1"/>
    </source>
</evidence>
<evidence type="ECO:0000313" key="3">
    <source>
        <dbReference type="Proteomes" id="UP000807342"/>
    </source>
</evidence>
<feature type="transmembrane region" description="Helical" evidence="1">
    <location>
        <begin position="40"/>
        <end position="58"/>
    </location>
</feature>
<dbReference type="Gene3D" id="1.20.120.1630">
    <property type="match status" value="1"/>
</dbReference>
<reference evidence="2" key="1">
    <citation type="submission" date="2020-11" db="EMBL/GenBank/DDBJ databases">
        <authorList>
            <consortium name="DOE Joint Genome Institute"/>
            <person name="Ahrendt S."/>
            <person name="Riley R."/>
            <person name="Andreopoulos W."/>
            <person name="Labutti K."/>
            <person name="Pangilinan J."/>
            <person name="Ruiz-Duenas F.J."/>
            <person name="Barrasa J.M."/>
            <person name="Sanchez-Garcia M."/>
            <person name="Camarero S."/>
            <person name="Miyauchi S."/>
            <person name="Serrano A."/>
            <person name="Linde D."/>
            <person name="Babiker R."/>
            <person name="Drula E."/>
            <person name="Ayuso-Fernandez I."/>
            <person name="Pacheco R."/>
            <person name="Padilla G."/>
            <person name="Ferreira P."/>
            <person name="Barriuso J."/>
            <person name="Kellner H."/>
            <person name="Castanera R."/>
            <person name="Alfaro M."/>
            <person name="Ramirez L."/>
            <person name="Pisabarro A.G."/>
            <person name="Kuo A."/>
            <person name="Tritt A."/>
            <person name="Lipzen A."/>
            <person name="He G."/>
            <person name="Yan M."/>
            <person name="Ng V."/>
            <person name="Cullen D."/>
            <person name="Martin F."/>
            <person name="Rosso M.-N."/>
            <person name="Henrissat B."/>
            <person name="Hibbett D."/>
            <person name="Martinez A.T."/>
            <person name="Grigoriev I.V."/>
        </authorList>
    </citation>
    <scope>NUCLEOTIDE SEQUENCE</scope>
    <source>
        <strain evidence="2">MF-IS2</strain>
    </source>
</reference>
<dbReference type="Proteomes" id="UP000807342">
    <property type="component" value="Unassembled WGS sequence"/>
</dbReference>
<keyword evidence="1" id="KW-0812">Transmembrane</keyword>
<feature type="transmembrane region" description="Helical" evidence="1">
    <location>
        <begin position="171"/>
        <end position="187"/>
    </location>
</feature>